<dbReference type="InterPro" id="IPR006047">
    <property type="entry name" value="GH13_cat_dom"/>
</dbReference>
<dbReference type="PANTHER" id="PTHR10357:SF184">
    <property type="entry name" value="OLIGO-1,6-GLUCOSIDASE 1"/>
    <property type="match status" value="1"/>
</dbReference>
<dbReference type="GO" id="GO:0004556">
    <property type="term" value="F:alpha-amylase activity"/>
    <property type="evidence" value="ECO:0007669"/>
    <property type="project" value="TreeGrafter"/>
</dbReference>
<dbReference type="InterPro" id="IPR013780">
    <property type="entry name" value="Glyco_hydro_b"/>
</dbReference>
<accession>A0A396ADY2</accession>
<organism evidence="7 8">
    <name type="scientific">Roseburia inulinivorans</name>
    <dbReference type="NCBI Taxonomy" id="360807"/>
    <lineage>
        <taxon>Bacteria</taxon>
        <taxon>Bacillati</taxon>
        <taxon>Bacillota</taxon>
        <taxon>Clostridia</taxon>
        <taxon>Lachnospirales</taxon>
        <taxon>Lachnospiraceae</taxon>
        <taxon>Roseburia</taxon>
    </lineage>
</organism>
<protein>
    <submittedName>
        <fullName evidence="7">Alpha-glucosidase</fullName>
    </submittedName>
</protein>
<dbReference type="SUPFAM" id="SSF51445">
    <property type="entry name" value="(Trans)glycosidases"/>
    <property type="match status" value="1"/>
</dbReference>
<dbReference type="Gene3D" id="3.20.20.80">
    <property type="entry name" value="Glycosidases"/>
    <property type="match status" value="1"/>
</dbReference>
<evidence type="ECO:0000256" key="3">
    <source>
        <dbReference type="ARBA" id="ARBA00022490"/>
    </source>
</evidence>
<dbReference type="Pfam" id="PF00128">
    <property type="entry name" value="Alpha-amylase"/>
    <property type="match status" value="1"/>
</dbReference>
<feature type="domain" description="Glycosyl hydrolase family 13 catalytic" evidence="6">
    <location>
        <begin position="39"/>
        <end position="447"/>
    </location>
</feature>
<dbReference type="PANTHER" id="PTHR10357">
    <property type="entry name" value="ALPHA-AMYLASE FAMILY MEMBER"/>
    <property type="match status" value="1"/>
</dbReference>
<evidence type="ECO:0000256" key="1">
    <source>
        <dbReference type="ARBA" id="ARBA00004496"/>
    </source>
</evidence>
<comment type="similarity">
    <text evidence="2">Belongs to the glycosyl hydrolase 13 family.</text>
</comment>
<dbReference type="SMART" id="SM00642">
    <property type="entry name" value="Aamy"/>
    <property type="match status" value="1"/>
</dbReference>
<dbReference type="CDD" id="cd11333">
    <property type="entry name" value="AmyAc_SI_OligoGlu_DGase"/>
    <property type="match status" value="1"/>
</dbReference>
<evidence type="ECO:0000256" key="5">
    <source>
        <dbReference type="ARBA" id="ARBA00023295"/>
    </source>
</evidence>
<keyword evidence="4" id="KW-0378">Hydrolase</keyword>
<dbReference type="Pfam" id="PF23915">
    <property type="entry name" value="SusG_C"/>
    <property type="match status" value="1"/>
</dbReference>
<evidence type="ECO:0000256" key="2">
    <source>
        <dbReference type="ARBA" id="ARBA00008061"/>
    </source>
</evidence>
<dbReference type="FunFam" id="3.20.20.80:FF:000014">
    <property type="entry name" value="Alpha,alpha-phosphotrehalase"/>
    <property type="match status" value="1"/>
</dbReference>
<comment type="caution">
    <text evidence="7">The sequence shown here is derived from an EMBL/GenBank/DDBJ whole genome shotgun (WGS) entry which is preliminary data.</text>
</comment>
<dbReference type="Gene3D" id="2.60.40.1180">
    <property type="entry name" value="Golgi alpha-mannosidase II"/>
    <property type="match status" value="1"/>
</dbReference>
<keyword evidence="5" id="KW-0326">Glycosidase</keyword>
<dbReference type="Proteomes" id="UP000266391">
    <property type="component" value="Unassembled WGS sequence"/>
</dbReference>
<evidence type="ECO:0000313" key="7">
    <source>
        <dbReference type="EMBL" id="RHD01998.1"/>
    </source>
</evidence>
<dbReference type="FunFam" id="3.90.400.10:FF:000002">
    <property type="entry name" value="Sucrose isomerase"/>
    <property type="match status" value="1"/>
</dbReference>
<comment type="subcellular location">
    <subcellularLocation>
        <location evidence="1">Cytoplasm</location>
    </subcellularLocation>
</comment>
<dbReference type="Gene3D" id="3.90.400.10">
    <property type="entry name" value="Oligo-1,6-glucosidase, Domain 2"/>
    <property type="match status" value="1"/>
</dbReference>
<dbReference type="EMBL" id="QSIQ01000018">
    <property type="protein sequence ID" value="RHD01998.1"/>
    <property type="molecule type" value="Genomic_DNA"/>
</dbReference>
<evidence type="ECO:0000259" key="6">
    <source>
        <dbReference type="SMART" id="SM00642"/>
    </source>
</evidence>
<dbReference type="NCBIfam" id="NF008183">
    <property type="entry name" value="PRK10933.1"/>
    <property type="match status" value="1"/>
</dbReference>
<dbReference type="InterPro" id="IPR045857">
    <property type="entry name" value="O16G_dom_2"/>
</dbReference>
<evidence type="ECO:0000313" key="8">
    <source>
        <dbReference type="Proteomes" id="UP000266391"/>
    </source>
</evidence>
<name>A0A396ADY2_9FIRM</name>
<reference evidence="7 8" key="1">
    <citation type="submission" date="2018-08" db="EMBL/GenBank/DDBJ databases">
        <title>A genome reference for cultivated species of the human gut microbiota.</title>
        <authorList>
            <person name="Zou Y."/>
            <person name="Xue W."/>
            <person name="Luo G."/>
        </authorList>
    </citation>
    <scope>NUCLEOTIDE SEQUENCE [LARGE SCALE GENOMIC DNA]</scope>
    <source>
        <strain evidence="7 8">AM32-8LB</strain>
    </source>
</reference>
<dbReference type="GO" id="GO:0005737">
    <property type="term" value="C:cytoplasm"/>
    <property type="evidence" value="ECO:0007669"/>
    <property type="project" value="UniProtKB-SubCell"/>
</dbReference>
<sequence length="585" mass="68498">MYMSQVYSRRVNSACAKPAQEWRIPMEEKKWWKEAVVYQIYPRSFMDSNGDGVGDLRGIKSRLSYLKLLGIDVIWLSPVYQSPNDDNGYDISDYRDIMTEFGTLEDFDEMLAEAHKLGIKIVMDLVVNHSSDEHRWFVESRKNKDNPYRDYYIWREAKDGKEPNNWGSCFGGSAWEYDQTTDMYYLHMFSKKQPDLNWENPKLRQEVYDMMTWWGERGIDGFRMDVITMISKDQRFPDGVVHGNEKFGDFSPYVNNGPRVHEYLKEMNEKVISRFDWMTVGEGAGAGVEDAKRYAGTNENELDMIFTFEHVNLGQTQYGKWSDGSFDLVELKKVFQKWEDGLEGVAWNSLYWDNHDQPRAVSRFGNDSEEYREISAKMLATCLHFMKGTPYIYQGEELGMTNRKCRDFSEFRDIEIKNAYHDFVGGGILDEETMLKFVNAIGRDNARFPMHWDDSDNAGFTTGTPWISVNENYKKINAAAQVNDPDSIFSYYKKLIELRHQMEIIVYGVYKSKAIEHPDVFAYTRTLGDEKLFVVCNFREQEMDFTLEDGFTGDEKVLISNYDDVVKTENGIYLRPYEAKVFYRK</sequence>
<keyword evidence="3" id="KW-0963">Cytoplasm</keyword>
<dbReference type="FunFam" id="3.20.20.80:FF:000064">
    <property type="entry name" value="Oligo-1,6-glucosidase"/>
    <property type="match status" value="1"/>
</dbReference>
<dbReference type="InterPro" id="IPR056300">
    <property type="entry name" value="SusG-like_C"/>
</dbReference>
<evidence type="ECO:0000256" key="4">
    <source>
        <dbReference type="ARBA" id="ARBA00022801"/>
    </source>
</evidence>
<proteinExistence type="inferred from homology"/>
<dbReference type="FunFam" id="2.60.40.1180:FF:000007">
    <property type="entry name" value="Sucrose isomerase"/>
    <property type="match status" value="1"/>
</dbReference>
<dbReference type="SUPFAM" id="SSF51011">
    <property type="entry name" value="Glycosyl hydrolase domain"/>
    <property type="match status" value="1"/>
</dbReference>
<dbReference type="InterPro" id="IPR017853">
    <property type="entry name" value="GH"/>
</dbReference>
<dbReference type="GO" id="GO:0009313">
    <property type="term" value="P:oligosaccharide catabolic process"/>
    <property type="evidence" value="ECO:0007669"/>
    <property type="project" value="TreeGrafter"/>
</dbReference>
<gene>
    <name evidence="7" type="ORF">DW813_11615</name>
</gene>
<dbReference type="AlphaFoldDB" id="A0A396ADY2"/>